<evidence type="ECO:0000313" key="2">
    <source>
        <dbReference type="Proteomes" id="UP000299084"/>
    </source>
</evidence>
<gene>
    <name evidence="1" type="ORF">Cadr_000011360</name>
</gene>
<dbReference type="EMBL" id="JWIN03000009">
    <property type="protein sequence ID" value="KAB1273949.1"/>
    <property type="molecule type" value="Genomic_DNA"/>
</dbReference>
<protein>
    <submittedName>
        <fullName evidence="1">Uncharacterized protein</fullName>
    </submittedName>
</protein>
<sequence>MSLMSLSMMVVTEVPKGVADLEEDLVEVNPARVLAPANAKSANAPPARRTSGLTLPPNGPQLLLLHWRLLHLRWLLHMQKLQMHLLQEKRLLHLRRFLHMQRLQMHLLQEEWLLHLRRLLHMQRLQMHLLQEEWLLHLRWLLHMQRLQMHLLQEERLLHLCQLLLMQKLQMHLLQEKTDSEAAAPAALWAVPSAPRAASAKGRLTSAAAVPDVGETLSQM</sequence>
<proteinExistence type="predicted"/>
<reference evidence="1 2" key="1">
    <citation type="journal article" date="2019" name="Mol. Ecol. Resour.">
        <title>Improving Illumina assemblies with Hi-C and long reads: an example with the North African dromedary.</title>
        <authorList>
            <person name="Elbers J.P."/>
            <person name="Rogers M.F."/>
            <person name="Perelman P.L."/>
            <person name="Proskuryakova A.A."/>
            <person name="Serdyukova N.A."/>
            <person name="Johnson W.E."/>
            <person name="Horin P."/>
            <person name="Corander J."/>
            <person name="Murphy D."/>
            <person name="Burger P.A."/>
        </authorList>
    </citation>
    <scope>NUCLEOTIDE SEQUENCE [LARGE SCALE GENOMIC DNA]</scope>
    <source>
        <strain evidence="1">Drom800</strain>
        <tissue evidence="1">Blood</tissue>
    </source>
</reference>
<accession>A0A5N4DS78</accession>
<comment type="caution">
    <text evidence="1">The sequence shown here is derived from an EMBL/GenBank/DDBJ whole genome shotgun (WGS) entry which is preliminary data.</text>
</comment>
<dbReference type="Proteomes" id="UP000299084">
    <property type="component" value="Unassembled WGS sequence"/>
</dbReference>
<name>A0A5N4DS78_CAMDR</name>
<dbReference type="AlphaFoldDB" id="A0A5N4DS78"/>
<keyword evidence="2" id="KW-1185">Reference proteome</keyword>
<evidence type="ECO:0000313" key="1">
    <source>
        <dbReference type="EMBL" id="KAB1273949.1"/>
    </source>
</evidence>
<organism evidence="1 2">
    <name type="scientific">Camelus dromedarius</name>
    <name type="common">Dromedary</name>
    <name type="synonym">Arabian camel</name>
    <dbReference type="NCBI Taxonomy" id="9838"/>
    <lineage>
        <taxon>Eukaryota</taxon>
        <taxon>Metazoa</taxon>
        <taxon>Chordata</taxon>
        <taxon>Craniata</taxon>
        <taxon>Vertebrata</taxon>
        <taxon>Euteleostomi</taxon>
        <taxon>Mammalia</taxon>
        <taxon>Eutheria</taxon>
        <taxon>Laurasiatheria</taxon>
        <taxon>Artiodactyla</taxon>
        <taxon>Tylopoda</taxon>
        <taxon>Camelidae</taxon>
        <taxon>Camelus</taxon>
    </lineage>
</organism>